<dbReference type="PANTHER" id="PTHR21180">
    <property type="entry name" value="ENDONUCLEASE/EXONUCLEASE/PHOSPHATASE FAMILY DOMAIN-CONTAINING PROTEIN 1"/>
    <property type="match status" value="1"/>
</dbReference>
<accession>A0ABS8PQ39</accession>
<dbReference type="PANTHER" id="PTHR21180:SF32">
    <property type="entry name" value="ENDONUCLEASE_EXONUCLEASE_PHOSPHATASE FAMILY DOMAIN-CONTAINING PROTEIN 1"/>
    <property type="match status" value="1"/>
</dbReference>
<evidence type="ECO:0000313" key="3">
    <source>
        <dbReference type="Proteomes" id="UP001199816"/>
    </source>
</evidence>
<proteinExistence type="predicted"/>
<organism evidence="2 3">
    <name type="scientific">Niabella pedocola</name>
    <dbReference type="NCBI Taxonomy" id="1752077"/>
    <lineage>
        <taxon>Bacteria</taxon>
        <taxon>Pseudomonadati</taxon>
        <taxon>Bacteroidota</taxon>
        <taxon>Chitinophagia</taxon>
        <taxon>Chitinophagales</taxon>
        <taxon>Chitinophagaceae</taxon>
        <taxon>Niabella</taxon>
    </lineage>
</organism>
<dbReference type="Proteomes" id="UP001199816">
    <property type="component" value="Unassembled WGS sequence"/>
</dbReference>
<gene>
    <name evidence="2" type="ORF">LQ567_10550</name>
</gene>
<protein>
    <submittedName>
        <fullName evidence="2">Helix-hairpin-helix domain-containing protein</fullName>
    </submittedName>
</protein>
<evidence type="ECO:0000256" key="1">
    <source>
        <dbReference type="SAM" id="Phobius"/>
    </source>
</evidence>
<dbReference type="EMBL" id="JAJNEC010000005">
    <property type="protein sequence ID" value="MCD2423200.1"/>
    <property type="molecule type" value="Genomic_DNA"/>
</dbReference>
<keyword evidence="1" id="KW-1133">Transmembrane helix</keyword>
<feature type="transmembrane region" description="Helical" evidence="1">
    <location>
        <begin position="12"/>
        <end position="31"/>
    </location>
</feature>
<comment type="caution">
    <text evidence="2">The sequence shown here is derived from an EMBL/GenBank/DDBJ whole genome shotgun (WGS) entry which is preliminary data.</text>
</comment>
<keyword evidence="1" id="KW-0812">Transmembrane</keyword>
<dbReference type="InterPro" id="IPR010994">
    <property type="entry name" value="RuvA_2-like"/>
</dbReference>
<keyword evidence="3" id="KW-1185">Reference proteome</keyword>
<reference evidence="2 3" key="1">
    <citation type="submission" date="2021-11" db="EMBL/GenBank/DDBJ databases">
        <title>Genomic of Niabella pedocola.</title>
        <authorList>
            <person name="Wu T."/>
        </authorList>
    </citation>
    <scope>NUCLEOTIDE SEQUENCE [LARGE SCALE GENOMIC DNA]</scope>
    <source>
        <strain evidence="2 3">JCM 31011</strain>
    </source>
</reference>
<evidence type="ECO:0000313" key="2">
    <source>
        <dbReference type="EMBL" id="MCD2423200.1"/>
    </source>
</evidence>
<dbReference type="Pfam" id="PF12836">
    <property type="entry name" value="HHH_3"/>
    <property type="match status" value="3"/>
</dbReference>
<dbReference type="SUPFAM" id="SSF47781">
    <property type="entry name" value="RuvA domain 2-like"/>
    <property type="match status" value="3"/>
</dbReference>
<dbReference type="Gene3D" id="1.10.150.280">
    <property type="entry name" value="AF1531-like domain"/>
    <property type="match status" value="1"/>
</dbReference>
<sequence length="308" mass="34782">MNAYLRFSKKELAGLLLLIMVVLLFAVQPFIQTTTKRQKLDAASRRAFSKIINTLEVADNNDQPDAMPSSPNAYSYSKRAYTSSTKGRLFTFDPNTLDAAGWLQLGLRERTVQTIIRYRNKGGHFRKPEDLQKIYGLHRDEFERIKPYVVLTTPPYPNADATSIASTTRKTFIRSVPQPIDINTADTTAYKALYGIGSRLAARIVHYREKLGGFYSIGQVGETYGVPDSTFQKIKPLLLLNHPDLRKLSINTASYEALNAHPYISSKLAYLIVKQRSIAPIASPEALQVLVTQTNDVFEKLEPYIRFE</sequence>
<dbReference type="Gene3D" id="1.10.150.320">
    <property type="entry name" value="Photosystem II 12 kDa extrinsic protein"/>
    <property type="match status" value="2"/>
</dbReference>
<dbReference type="RefSeq" id="WP_231004464.1">
    <property type="nucleotide sequence ID" value="NZ_JAJNEC010000005.1"/>
</dbReference>
<name>A0ABS8PQ39_9BACT</name>
<keyword evidence="1" id="KW-0472">Membrane</keyword>
<dbReference type="InterPro" id="IPR051675">
    <property type="entry name" value="Endo/Exo/Phosphatase_dom_1"/>
</dbReference>